<dbReference type="EMBL" id="JAGGKX010000002">
    <property type="protein sequence ID" value="MBP1968611.1"/>
    <property type="molecule type" value="Genomic_DNA"/>
</dbReference>
<feature type="active site" evidence="4">
    <location>
        <position position="255"/>
    </location>
</feature>
<feature type="domain" description="Aldehyde dehydrogenase" evidence="6">
    <location>
        <begin position="17"/>
        <end position="476"/>
    </location>
</feature>
<dbReference type="PANTHER" id="PTHR42986:SF1">
    <property type="entry name" value="BENZALDEHYDE DEHYDROGENASE YFMT"/>
    <property type="match status" value="1"/>
</dbReference>
<dbReference type="PROSITE" id="PS00687">
    <property type="entry name" value="ALDEHYDE_DEHYDR_GLU"/>
    <property type="match status" value="1"/>
</dbReference>
<evidence type="ECO:0000256" key="1">
    <source>
        <dbReference type="ARBA" id="ARBA00009986"/>
    </source>
</evidence>
<evidence type="ECO:0000259" key="6">
    <source>
        <dbReference type="Pfam" id="PF00171"/>
    </source>
</evidence>
<keyword evidence="3" id="KW-0520">NAD</keyword>
<comment type="caution">
    <text evidence="7">The sequence shown here is derived from an EMBL/GenBank/DDBJ whole genome shotgun (WGS) entry which is preliminary data.</text>
</comment>
<dbReference type="SUPFAM" id="SSF53720">
    <property type="entry name" value="ALDH-like"/>
    <property type="match status" value="1"/>
</dbReference>
<evidence type="ECO:0000313" key="8">
    <source>
        <dbReference type="Proteomes" id="UP001519345"/>
    </source>
</evidence>
<dbReference type="InterPro" id="IPR016161">
    <property type="entry name" value="Ald_DH/histidinol_DH"/>
</dbReference>
<proteinExistence type="inferred from homology"/>
<reference evidence="7 8" key="1">
    <citation type="submission" date="2021-03" db="EMBL/GenBank/DDBJ databases">
        <title>Genomic Encyclopedia of Type Strains, Phase IV (KMG-IV): sequencing the most valuable type-strain genomes for metagenomic binning, comparative biology and taxonomic classification.</title>
        <authorList>
            <person name="Goeker M."/>
        </authorList>
    </citation>
    <scope>NUCLEOTIDE SEQUENCE [LARGE SCALE GENOMIC DNA]</scope>
    <source>
        <strain evidence="7 8">DSM 25609</strain>
    </source>
</reference>
<dbReference type="Proteomes" id="UP001519345">
    <property type="component" value="Unassembled WGS sequence"/>
</dbReference>
<evidence type="ECO:0000256" key="3">
    <source>
        <dbReference type="ARBA" id="ARBA00023027"/>
    </source>
</evidence>
<dbReference type="InterPro" id="IPR015590">
    <property type="entry name" value="Aldehyde_DH_dom"/>
</dbReference>
<gene>
    <name evidence="7" type="ORF">J2Z83_000703</name>
</gene>
<dbReference type="PANTHER" id="PTHR42986">
    <property type="entry name" value="BENZALDEHYDE DEHYDROGENASE YFMT"/>
    <property type="match status" value="1"/>
</dbReference>
<evidence type="ECO:0000313" key="7">
    <source>
        <dbReference type="EMBL" id="MBP1968611.1"/>
    </source>
</evidence>
<evidence type="ECO:0000256" key="2">
    <source>
        <dbReference type="ARBA" id="ARBA00023002"/>
    </source>
</evidence>
<dbReference type="RefSeq" id="WP_209461822.1">
    <property type="nucleotide sequence ID" value="NZ_CP110224.1"/>
</dbReference>
<dbReference type="InterPro" id="IPR029510">
    <property type="entry name" value="Ald_DH_CS_GLU"/>
</dbReference>
<keyword evidence="2 5" id="KW-0560">Oxidoreductase</keyword>
<dbReference type="Pfam" id="PF00171">
    <property type="entry name" value="Aldedh"/>
    <property type="match status" value="1"/>
</dbReference>
<evidence type="ECO:0000256" key="5">
    <source>
        <dbReference type="RuleBase" id="RU003345"/>
    </source>
</evidence>
<dbReference type="Gene3D" id="3.40.309.10">
    <property type="entry name" value="Aldehyde Dehydrogenase, Chain A, domain 2"/>
    <property type="match status" value="1"/>
</dbReference>
<organism evidence="7 8">
    <name type="scientific">Virgibacillus natechei</name>
    <dbReference type="NCBI Taxonomy" id="1216297"/>
    <lineage>
        <taxon>Bacteria</taxon>
        <taxon>Bacillati</taxon>
        <taxon>Bacillota</taxon>
        <taxon>Bacilli</taxon>
        <taxon>Bacillales</taxon>
        <taxon>Bacillaceae</taxon>
        <taxon>Virgibacillus</taxon>
    </lineage>
</organism>
<dbReference type="InterPro" id="IPR016163">
    <property type="entry name" value="Ald_DH_C"/>
</dbReference>
<dbReference type="InterPro" id="IPR016162">
    <property type="entry name" value="Ald_DH_N"/>
</dbReference>
<keyword evidence="8" id="KW-1185">Reference proteome</keyword>
<comment type="similarity">
    <text evidence="1 5">Belongs to the aldehyde dehydrogenase family.</text>
</comment>
<dbReference type="GO" id="GO:0004029">
    <property type="term" value="F:aldehyde dehydrogenase (NAD+) activity"/>
    <property type="evidence" value="ECO:0007669"/>
    <property type="project" value="UniProtKB-EC"/>
</dbReference>
<dbReference type="EC" id="1.2.1.3" evidence="7"/>
<dbReference type="Gene3D" id="3.40.605.10">
    <property type="entry name" value="Aldehyde Dehydrogenase, Chain A, domain 1"/>
    <property type="match status" value="1"/>
</dbReference>
<sequence length="487" mass="53946">MDNFIANYNKSYIDGKWVDGDTGQKEDIKNPYDNSVLTTVQLASLDQVKNAYEIAEARQKDWAHYSVDDRREILRKAAGFLQDNREDIISIVSQETGGTLLKAELELNLSIDVLEETFEYMDATGEVKEVHATIDGKRNKIYRQPLGVISSISPFNFPMNLSMRSIAPAIALGNTVVHKADLQVGLTGGSIIARAFDYAGLPGGVFQSIFTSPDEIGDEMLENPTVQLIAFTGSTGFGKHIGKVAGENLKRVALELGGNNPFIVLEDAEVDQAVDAAIFGKFMHQGQICMSVNRLIVHENVYERFSEKFIERAKQLPYGDQTDPDTVIGPLINEEQVENVLEIIDKAEKNGVKMGLKGKREGNLLTPFVFVDVDSRDEIAQTELFSPVVSIIKAESDDQAIEMANDTNYGLTSSIFTSDLEKGEAYGMKIDSGMTHVNDQPVNDAANIPFGGNKQSGMGRFGNPWVIDEFTKLKWISVQEEYREFPF</sequence>
<name>A0ABS4ICD8_9BACI</name>
<evidence type="ECO:0000256" key="4">
    <source>
        <dbReference type="PROSITE-ProRule" id="PRU10007"/>
    </source>
</evidence>
<protein>
    <submittedName>
        <fullName evidence="7">Aldehyde dehydrogenase (NAD+)</fullName>
        <ecNumber evidence="7">1.2.1.3</ecNumber>
    </submittedName>
</protein>
<accession>A0ABS4ICD8</accession>